<keyword evidence="18" id="KW-1185">Reference proteome</keyword>
<comment type="similarity">
    <text evidence="2 12">Belongs to the glycosyl hydrolase 63 family.</text>
</comment>
<evidence type="ECO:0000313" key="18">
    <source>
        <dbReference type="Proteomes" id="UP000790833"/>
    </source>
</evidence>
<dbReference type="InterPro" id="IPR012341">
    <property type="entry name" value="6hp_glycosidase-like_sf"/>
</dbReference>
<evidence type="ECO:0000256" key="3">
    <source>
        <dbReference type="ARBA" id="ARBA00022692"/>
    </source>
</evidence>
<dbReference type="OrthoDB" id="410058at2759"/>
<evidence type="ECO:0000256" key="12">
    <source>
        <dbReference type="RuleBase" id="RU368089"/>
    </source>
</evidence>
<sequence>MIIRWLLFLVWTHCVHGAVEPDQLLWGPYRSSHYFGVRSRVPQSLLCGLMWYNADDFMAIRNIRHFYELGHDMNKANWVEYDPRFGGRQIIDDNEFHVNITIDFVKNVDGHSWGARVQLVPHKGFESSRTTFIWYCGQEGEFNGLFLQGPLEPNGYDNGVELVGESTYLGAYSMYFKPNQGIIDKTKENLVLKDLDPTKTHHLSLKVQDDHVWKAKDILVTILQDSLRDLMGKYENIDSMSPSQIYTMRDMNKYTGNLHFIQHTFEGKAQFDIFYNEEGSSEVINESNIAPMVTRTLDKVSTKFEQSFMLENVHHKQFAHEVLSGLLGGLSYFYGDYLVDRDTKLDEESFESHDLHGKLEGPFELFTLVPSRPHFPRGFYWDEGFHLMPLIDYDSDLVFEIIQSWFKLIDEDGWIAREQILGPELRSRVPVEFQVQLPEIVNPPTLMLVLNYLLEKITGIEEVVEQPIKVTEYAEMDDSYGGGLTLMNNKEKLNKYIEDIYPQLKKHYEFFKQTQIGMFDEFGRNEHDPANTQAYRWRGRTLTHSLASGLDDYPRVLPADIAELNVDLLSWIGVMNRLVKILAELLGEEDDVKEYTAIEEQIKSNINRLHWSEDDRAYCDVSVDDEDENVFYCAKGYISVFPFITKLMDPKDTDKIEAMIDILSDPDHLWSDYGIRLLLKSSPLYKTAEDYWRSPIWININYLILDALKYYRSVLSEYANEELQSRMSVLYKNLRANIINNMLDQWVKTGYVWEQYNDEDGHAQRTKNFLGWSSLVVEIMKMPEQL</sequence>
<dbReference type="Proteomes" id="UP000790833">
    <property type="component" value="Unassembled WGS sequence"/>
</dbReference>
<dbReference type="InterPro" id="IPR031631">
    <property type="entry name" value="Glyco_hydro_63N"/>
</dbReference>
<dbReference type="Pfam" id="PF16923">
    <property type="entry name" value="Glyco_hydro_63N"/>
    <property type="match status" value="1"/>
</dbReference>
<protein>
    <recommendedName>
        <fullName evidence="11 12">Mannosyl-oligosaccharide glucosidase</fullName>
        <ecNumber evidence="11 12">3.2.1.106</ecNumber>
    </recommendedName>
    <alternativeName>
        <fullName evidence="13">Glucosidase I</fullName>
    </alternativeName>
</protein>
<dbReference type="Pfam" id="PF03200">
    <property type="entry name" value="Glyco_hydro_63"/>
    <property type="match status" value="1"/>
</dbReference>
<dbReference type="Gene3D" id="1.50.10.10">
    <property type="match status" value="1"/>
</dbReference>
<keyword evidence="9 13" id="KW-0325">Glycoprotein</keyword>
<dbReference type="InterPro" id="IPR038518">
    <property type="entry name" value="Glyco_hydro_63N_sf"/>
</dbReference>
<evidence type="ECO:0000256" key="6">
    <source>
        <dbReference type="ARBA" id="ARBA00022968"/>
    </source>
</evidence>
<dbReference type="InterPro" id="IPR004888">
    <property type="entry name" value="Glycoside_hydrolase_63"/>
</dbReference>
<dbReference type="GeneID" id="66117111"/>
<comment type="subcellular location">
    <subcellularLocation>
        <location evidence="1 12">Endoplasmic reticulum membrane</location>
        <topology evidence="1 12">Single-pass type II membrane protein</topology>
    </subcellularLocation>
</comment>
<dbReference type="InterPro" id="IPR031335">
    <property type="entry name" value="Glyco_hydro_63_C"/>
</dbReference>
<evidence type="ECO:0000256" key="11">
    <source>
        <dbReference type="ARBA" id="ARBA00038888"/>
    </source>
</evidence>
<dbReference type="GO" id="GO:0004573">
    <property type="term" value="F:Glc3Man9GlcNAc2 oligosaccharide glucosidase activity"/>
    <property type="evidence" value="ECO:0007669"/>
    <property type="project" value="UniProtKB-UniRule"/>
</dbReference>
<dbReference type="SUPFAM" id="SSF48208">
    <property type="entry name" value="Six-hairpin glycosidases"/>
    <property type="match status" value="1"/>
</dbReference>
<proteinExistence type="inferred from homology"/>
<organism evidence="17 18">
    <name type="scientific">Scheffersomyces spartinae</name>
    <dbReference type="NCBI Taxonomy" id="45513"/>
    <lineage>
        <taxon>Eukaryota</taxon>
        <taxon>Fungi</taxon>
        <taxon>Dikarya</taxon>
        <taxon>Ascomycota</taxon>
        <taxon>Saccharomycotina</taxon>
        <taxon>Pichiomycetes</taxon>
        <taxon>Debaryomycetaceae</taxon>
        <taxon>Scheffersomyces</taxon>
    </lineage>
</organism>
<dbReference type="AlphaFoldDB" id="A0A9P8AJW2"/>
<evidence type="ECO:0000256" key="4">
    <source>
        <dbReference type="ARBA" id="ARBA00022801"/>
    </source>
</evidence>
<feature type="domain" description="Glycosyl hydrolase family 63 N-terminal" evidence="16">
    <location>
        <begin position="23"/>
        <end position="244"/>
    </location>
</feature>
<comment type="pathway">
    <text evidence="13">Glycan metabolism; N-glycan degradation.</text>
</comment>
<dbReference type="InterPro" id="IPR008928">
    <property type="entry name" value="6-hairpin_glycosidase_sf"/>
</dbReference>
<keyword evidence="7" id="KW-1133">Transmembrane helix</keyword>
<dbReference type="GO" id="GO:0005789">
    <property type="term" value="C:endoplasmic reticulum membrane"/>
    <property type="evidence" value="ECO:0007669"/>
    <property type="project" value="UniProtKB-SubCell"/>
</dbReference>
<dbReference type="EC" id="3.2.1.106" evidence="11 12"/>
<feature type="signal peptide" evidence="14">
    <location>
        <begin position="1"/>
        <end position="17"/>
    </location>
</feature>
<evidence type="ECO:0000313" key="17">
    <source>
        <dbReference type="EMBL" id="KAG7195211.1"/>
    </source>
</evidence>
<comment type="catalytic activity">
    <reaction evidence="12">
        <text>N(4)-(alpha-D-Glc-(1-&gt;2)-alpha-D-Glc-(1-&gt;3)-alpha-D-Glc-(1-&gt;3)-alpha-D-Man-(1-&gt;2)-alpha-D-Man-(1-&gt;2)-alpha-D-Man-(1-&gt;3)-[alpha-D-Man-(1-&gt;2)-alpha-D-Man-(1-&gt;3)-[alpha-D-Man-(1-&gt;2)-alpha-D-Man-(1-&gt;6)]-alpha-D-Man-(1-&gt;6)]-beta-D-Man-(1-&gt;4)-beta-D-GlcNAc-(1-&gt;4)-beta-D-GlcNAc)-L-asparaginyl-[protein] + H2O = N(4)-(alpha-D-Glc-(1-&gt;3)-alpha-D-Glc-(1-&gt;3)-alpha-D-Man-(1-&gt;2)-alpha-D-Man-(1-&gt;2)-alpha-D-Man-(1-&gt;3)-[alpha-D-Man-(1-&gt;2)-alpha-D-Man-(1-&gt;3)-[alpha-D-Man-(1-&gt;2)-alpha-D-Man-(1-&gt;6)]-alpha-D-Man-(1-&gt;6)]-beta-D-Man-(1-&gt;4)-beta-D-GlcNAc-(1-&gt;4)-beta-D-GlcNAc)-L-asparaginyl-[protein] + beta-D-glucose</text>
        <dbReference type="Rhea" id="RHEA:55988"/>
        <dbReference type="Rhea" id="RHEA-COMP:12806"/>
        <dbReference type="Rhea" id="RHEA-COMP:14355"/>
        <dbReference type="ChEBI" id="CHEBI:15377"/>
        <dbReference type="ChEBI" id="CHEBI:15903"/>
        <dbReference type="ChEBI" id="CHEBI:59082"/>
        <dbReference type="ChEBI" id="CHEBI:132537"/>
        <dbReference type="EC" id="3.2.1.106"/>
    </reaction>
</comment>
<evidence type="ECO:0000259" key="15">
    <source>
        <dbReference type="Pfam" id="PF03200"/>
    </source>
</evidence>
<keyword evidence="5 12" id="KW-0256">Endoplasmic reticulum</keyword>
<keyword evidence="14" id="KW-0732">Signal</keyword>
<keyword evidence="3" id="KW-0812">Transmembrane</keyword>
<dbReference type="PANTHER" id="PTHR10412">
    <property type="entry name" value="MANNOSYL-OLIGOSACCHARIDE GLUCOSIDASE"/>
    <property type="match status" value="1"/>
</dbReference>
<feature type="domain" description="Glycosyl hydrolase family 63 C-terminal" evidence="15">
    <location>
        <begin position="286"/>
        <end position="781"/>
    </location>
</feature>
<dbReference type="Gene3D" id="2.70.98.110">
    <property type="entry name" value="Glycosyl hydrolase family 63, N-terminal domain"/>
    <property type="match status" value="1"/>
</dbReference>
<keyword evidence="6" id="KW-0735">Signal-anchor</keyword>
<name>A0A9P8AJW2_9ASCO</name>
<keyword evidence="10 12" id="KW-0326">Glycosidase</keyword>
<evidence type="ECO:0000259" key="16">
    <source>
        <dbReference type="Pfam" id="PF16923"/>
    </source>
</evidence>
<evidence type="ECO:0000256" key="14">
    <source>
        <dbReference type="SAM" id="SignalP"/>
    </source>
</evidence>
<gene>
    <name evidence="17" type="primary">CWH41</name>
    <name evidence="17" type="ORF">KQ657_003737</name>
</gene>
<dbReference type="GO" id="GO:0006487">
    <property type="term" value="P:protein N-linked glycosylation"/>
    <property type="evidence" value="ECO:0007669"/>
    <property type="project" value="UniProtKB-UniRule"/>
</dbReference>
<evidence type="ECO:0000256" key="8">
    <source>
        <dbReference type="ARBA" id="ARBA00023136"/>
    </source>
</evidence>
<accession>A0A9P8AJW2</accession>
<evidence type="ECO:0000256" key="2">
    <source>
        <dbReference type="ARBA" id="ARBA00010833"/>
    </source>
</evidence>
<comment type="caution">
    <text evidence="17">The sequence shown here is derived from an EMBL/GenBank/DDBJ whole genome shotgun (WGS) entry which is preliminary data.</text>
</comment>
<evidence type="ECO:0000256" key="10">
    <source>
        <dbReference type="ARBA" id="ARBA00023295"/>
    </source>
</evidence>
<evidence type="ECO:0000256" key="7">
    <source>
        <dbReference type="ARBA" id="ARBA00022989"/>
    </source>
</evidence>
<evidence type="ECO:0000256" key="9">
    <source>
        <dbReference type="ARBA" id="ARBA00023180"/>
    </source>
</evidence>
<comment type="function">
    <text evidence="12">Cleaves the distal alpha 1,2-linked glucose residue from the Glc(3)Man(9)GlcNAc(2) oligosaccharide precursor.</text>
</comment>
<keyword evidence="8" id="KW-0472">Membrane</keyword>
<reference evidence="17" key="1">
    <citation type="submission" date="2021-03" db="EMBL/GenBank/DDBJ databases">
        <authorList>
            <person name="Palmer J.M."/>
        </authorList>
    </citation>
    <scope>NUCLEOTIDE SEQUENCE</scope>
    <source>
        <strain evidence="17">ARV_011</strain>
    </source>
</reference>
<evidence type="ECO:0000256" key="5">
    <source>
        <dbReference type="ARBA" id="ARBA00022824"/>
    </source>
</evidence>
<dbReference type="RefSeq" id="XP_043050758.1">
    <property type="nucleotide sequence ID" value="XM_043194434.1"/>
</dbReference>
<keyword evidence="4 12" id="KW-0378">Hydrolase</keyword>
<evidence type="ECO:0000256" key="13">
    <source>
        <dbReference type="RuleBase" id="RU369107"/>
    </source>
</evidence>
<feature type="chain" id="PRO_5040457807" description="Mannosyl-oligosaccharide glucosidase" evidence="14">
    <location>
        <begin position="18"/>
        <end position="786"/>
    </location>
</feature>
<evidence type="ECO:0000256" key="1">
    <source>
        <dbReference type="ARBA" id="ARBA00004648"/>
    </source>
</evidence>
<dbReference type="PANTHER" id="PTHR10412:SF11">
    <property type="entry name" value="MANNOSYL-OLIGOSACCHARIDE GLUCOSIDASE"/>
    <property type="match status" value="1"/>
</dbReference>
<dbReference type="EMBL" id="JAHMUF010000004">
    <property type="protein sequence ID" value="KAG7195211.1"/>
    <property type="molecule type" value="Genomic_DNA"/>
</dbReference>
<dbReference type="GO" id="GO:0009311">
    <property type="term" value="P:oligosaccharide metabolic process"/>
    <property type="evidence" value="ECO:0007669"/>
    <property type="project" value="UniProtKB-UniRule"/>
</dbReference>